<name>A0AB74EZ14_9FIRM</name>
<feature type="domain" description="EamA" evidence="8">
    <location>
        <begin position="157"/>
        <end position="260"/>
    </location>
</feature>
<evidence type="ECO:0000259" key="8">
    <source>
        <dbReference type="Pfam" id="PF00892"/>
    </source>
</evidence>
<dbReference type="Pfam" id="PF00892">
    <property type="entry name" value="EamA"/>
    <property type="match status" value="2"/>
</dbReference>
<dbReference type="InterPro" id="IPR037185">
    <property type="entry name" value="EmrE-like"/>
</dbReference>
<protein>
    <submittedName>
        <fullName evidence="9">Permease of the drug/metabolite transporter (DMT) superfamily</fullName>
    </submittedName>
</protein>
<dbReference type="AlphaFoldDB" id="A0AB74EZ14"/>
<evidence type="ECO:0000256" key="2">
    <source>
        <dbReference type="ARBA" id="ARBA00007362"/>
    </source>
</evidence>
<dbReference type="Proteomes" id="UP000184012">
    <property type="component" value="Unassembled WGS sequence"/>
</dbReference>
<evidence type="ECO:0000256" key="7">
    <source>
        <dbReference type="SAM" id="Phobius"/>
    </source>
</evidence>
<comment type="similarity">
    <text evidence="2">Belongs to the EamA transporter family.</text>
</comment>
<comment type="caution">
    <text evidence="9">The sequence shown here is derived from an EMBL/GenBank/DDBJ whole genome shotgun (WGS) entry which is preliminary data.</text>
</comment>
<dbReference type="RefSeq" id="WP_242946558.1">
    <property type="nucleotide sequence ID" value="NZ_FRBP01000006.1"/>
</dbReference>
<dbReference type="SUPFAM" id="SSF103481">
    <property type="entry name" value="Multidrug resistance efflux transporter EmrE"/>
    <property type="match status" value="1"/>
</dbReference>
<keyword evidence="4 7" id="KW-0812">Transmembrane</keyword>
<evidence type="ECO:0000256" key="1">
    <source>
        <dbReference type="ARBA" id="ARBA00004651"/>
    </source>
</evidence>
<keyword evidence="5 7" id="KW-1133">Transmembrane helix</keyword>
<evidence type="ECO:0000256" key="3">
    <source>
        <dbReference type="ARBA" id="ARBA00022475"/>
    </source>
</evidence>
<feature type="transmembrane region" description="Helical" evidence="7">
    <location>
        <begin position="219"/>
        <end position="236"/>
    </location>
</feature>
<keyword evidence="3" id="KW-1003">Cell membrane</keyword>
<reference evidence="9 10" key="1">
    <citation type="submission" date="2016-11" db="EMBL/GenBank/DDBJ databases">
        <authorList>
            <person name="Varghese N."/>
            <person name="Submissions S."/>
        </authorList>
    </citation>
    <scope>NUCLEOTIDE SEQUENCE [LARGE SCALE GENOMIC DNA]</scope>
    <source>
        <strain evidence="9 10">FD</strain>
    </source>
</reference>
<dbReference type="PANTHER" id="PTHR42920">
    <property type="entry name" value="OS03G0707200 PROTEIN-RELATED"/>
    <property type="match status" value="1"/>
</dbReference>
<dbReference type="PANTHER" id="PTHR42920:SF5">
    <property type="entry name" value="EAMA DOMAIN-CONTAINING PROTEIN"/>
    <property type="match status" value="1"/>
</dbReference>
<feature type="transmembrane region" description="Helical" evidence="7">
    <location>
        <begin position="186"/>
        <end position="207"/>
    </location>
</feature>
<feature type="transmembrane region" description="Helical" evidence="7">
    <location>
        <begin position="40"/>
        <end position="56"/>
    </location>
</feature>
<evidence type="ECO:0000313" key="9">
    <source>
        <dbReference type="EMBL" id="SHL58105.1"/>
    </source>
</evidence>
<keyword evidence="6 7" id="KW-0472">Membrane</keyword>
<feature type="domain" description="EamA" evidence="8">
    <location>
        <begin position="8"/>
        <end position="147"/>
    </location>
</feature>
<sequence length="261" mass="28615">MKSKITDIIVLAIATLIWGTSLVAQSIGTNYYGPFTFNAARFLIGAIVLIPFTLLINYHKNKKETRNLFYKASNKKLVQGGIICGVIIFFTATLQQIGIAYTTAGKAGFITALYIVIVPLLRIRSGKKFPLRIWLCIFFAIIGMSLLCLNEKFVFEFGDTFILCCALFTGIHILLIDYYSSYVDCVKLSCLQFLVCGVVSTVIALIVERPNLQVMSEGGASILYTGIFSCGVAYTLQAIGQKSVPPIAASLILSLESVFLL</sequence>
<proteinExistence type="inferred from homology"/>
<evidence type="ECO:0000313" key="10">
    <source>
        <dbReference type="Proteomes" id="UP000184012"/>
    </source>
</evidence>
<feature type="transmembrane region" description="Helical" evidence="7">
    <location>
        <begin position="160"/>
        <end position="179"/>
    </location>
</feature>
<organism evidence="9 10">
    <name type="scientific">Eubacterium callanderi</name>
    <dbReference type="NCBI Taxonomy" id="53442"/>
    <lineage>
        <taxon>Bacteria</taxon>
        <taxon>Bacillati</taxon>
        <taxon>Bacillota</taxon>
        <taxon>Clostridia</taxon>
        <taxon>Eubacteriales</taxon>
        <taxon>Eubacteriaceae</taxon>
        <taxon>Eubacterium</taxon>
    </lineage>
</organism>
<dbReference type="EMBL" id="FRBP01000006">
    <property type="protein sequence ID" value="SHL58105.1"/>
    <property type="molecule type" value="Genomic_DNA"/>
</dbReference>
<accession>A0AB74EZ14</accession>
<gene>
    <name evidence="9" type="ORF">SAMN04515649_10687</name>
</gene>
<dbReference type="InterPro" id="IPR000620">
    <property type="entry name" value="EamA_dom"/>
</dbReference>
<feature type="transmembrane region" description="Helical" evidence="7">
    <location>
        <begin position="133"/>
        <end position="154"/>
    </location>
</feature>
<evidence type="ECO:0000256" key="6">
    <source>
        <dbReference type="ARBA" id="ARBA00023136"/>
    </source>
</evidence>
<evidence type="ECO:0000256" key="5">
    <source>
        <dbReference type="ARBA" id="ARBA00022989"/>
    </source>
</evidence>
<comment type="subcellular location">
    <subcellularLocation>
        <location evidence="1">Cell membrane</location>
        <topology evidence="1">Multi-pass membrane protein</topology>
    </subcellularLocation>
</comment>
<feature type="transmembrane region" description="Helical" evidence="7">
    <location>
        <begin position="77"/>
        <end position="97"/>
    </location>
</feature>
<evidence type="ECO:0000256" key="4">
    <source>
        <dbReference type="ARBA" id="ARBA00022692"/>
    </source>
</evidence>
<dbReference type="InterPro" id="IPR051258">
    <property type="entry name" value="Diverse_Substrate_Transporter"/>
</dbReference>
<feature type="transmembrane region" description="Helical" evidence="7">
    <location>
        <begin position="103"/>
        <end position="121"/>
    </location>
</feature>
<dbReference type="GO" id="GO:0005886">
    <property type="term" value="C:plasma membrane"/>
    <property type="evidence" value="ECO:0007669"/>
    <property type="project" value="UniProtKB-SubCell"/>
</dbReference>